<comment type="caution">
    <text evidence="2">The sequence shown here is derived from an EMBL/GenBank/DDBJ whole genome shotgun (WGS) entry which is preliminary data.</text>
</comment>
<feature type="compositionally biased region" description="Pro residues" evidence="1">
    <location>
        <begin position="42"/>
        <end position="51"/>
    </location>
</feature>
<keyword evidence="3" id="KW-1185">Reference proteome</keyword>
<feature type="region of interest" description="Disordered" evidence="1">
    <location>
        <begin position="24"/>
        <end position="80"/>
    </location>
</feature>
<feature type="compositionally biased region" description="Low complexity" evidence="1">
    <location>
        <begin position="52"/>
        <end position="80"/>
    </location>
</feature>
<evidence type="ECO:0000313" key="3">
    <source>
        <dbReference type="Proteomes" id="UP000823388"/>
    </source>
</evidence>
<evidence type="ECO:0000313" key="2">
    <source>
        <dbReference type="EMBL" id="KAG2624237.1"/>
    </source>
</evidence>
<accession>A0A8T0UPL0</accession>
<proteinExistence type="predicted"/>
<organism evidence="2 3">
    <name type="scientific">Panicum virgatum</name>
    <name type="common">Blackwell switchgrass</name>
    <dbReference type="NCBI Taxonomy" id="38727"/>
    <lineage>
        <taxon>Eukaryota</taxon>
        <taxon>Viridiplantae</taxon>
        <taxon>Streptophyta</taxon>
        <taxon>Embryophyta</taxon>
        <taxon>Tracheophyta</taxon>
        <taxon>Spermatophyta</taxon>
        <taxon>Magnoliopsida</taxon>
        <taxon>Liliopsida</taxon>
        <taxon>Poales</taxon>
        <taxon>Poaceae</taxon>
        <taxon>PACMAD clade</taxon>
        <taxon>Panicoideae</taxon>
        <taxon>Panicodae</taxon>
        <taxon>Paniceae</taxon>
        <taxon>Panicinae</taxon>
        <taxon>Panicum</taxon>
        <taxon>Panicum sect. Hiantes</taxon>
    </lineage>
</organism>
<dbReference type="Proteomes" id="UP000823388">
    <property type="component" value="Chromosome 3K"/>
</dbReference>
<feature type="non-terminal residue" evidence="2">
    <location>
        <position position="155"/>
    </location>
</feature>
<gene>
    <name evidence="2" type="ORF">PVAP13_3KG114827</name>
</gene>
<evidence type="ECO:0000256" key="1">
    <source>
        <dbReference type="SAM" id="MobiDB-lite"/>
    </source>
</evidence>
<dbReference type="AlphaFoldDB" id="A0A8T0UPL0"/>
<sequence length="155" mass="16517">EASCHLPPQPSRIPFEPPLPCLLSSDSTCSRTRQRATAVPTSSPPPLPPVGRPAGRTDGARPTTSSARRPSAAAAAASGRFRAAPGLREFRGRACSADRSVTVRVTGTRGIGGQAAWLVGCVSALRPPHADSDSRQQKKRKDPPRRGFRGRRRYS</sequence>
<protein>
    <submittedName>
        <fullName evidence="2">Uncharacterized protein</fullName>
    </submittedName>
</protein>
<feature type="region of interest" description="Disordered" evidence="1">
    <location>
        <begin position="125"/>
        <end position="155"/>
    </location>
</feature>
<feature type="compositionally biased region" description="Basic residues" evidence="1">
    <location>
        <begin position="137"/>
        <end position="155"/>
    </location>
</feature>
<feature type="non-terminal residue" evidence="2">
    <location>
        <position position="1"/>
    </location>
</feature>
<reference evidence="2" key="1">
    <citation type="submission" date="2020-05" db="EMBL/GenBank/DDBJ databases">
        <title>WGS assembly of Panicum virgatum.</title>
        <authorList>
            <person name="Lovell J.T."/>
            <person name="Jenkins J."/>
            <person name="Shu S."/>
            <person name="Juenger T.E."/>
            <person name="Schmutz J."/>
        </authorList>
    </citation>
    <scope>NUCLEOTIDE SEQUENCE</scope>
    <source>
        <strain evidence="2">AP13</strain>
    </source>
</reference>
<name>A0A8T0UPL0_PANVG</name>
<dbReference type="EMBL" id="CM029041">
    <property type="protein sequence ID" value="KAG2624237.1"/>
    <property type="molecule type" value="Genomic_DNA"/>
</dbReference>